<dbReference type="AlphaFoldDB" id="A0AAI8VT49"/>
<feature type="compositionally biased region" description="Polar residues" evidence="5">
    <location>
        <begin position="516"/>
        <end position="531"/>
    </location>
</feature>
<feature type="chain" id="PRO_5042479804" evidence="7">
    <location>
        <begin position="22"/>
        <end position="687"/>
    </location>
</feature>
<dbReference type="InterPro" id="IPR034164">
    <property type="entry name" value="Pepsin-like_dom"/>
</dbReference>
<dbReference type="Proteomes" id="UP001295740">
    <property type="component" value="Unassembled WGS sequence"/>
</dbReference>
<evidence type="ECO:0000256" key="1">
    <source>
        <dbReference type="ARBA" id="ARBA00004167"/>
    </source>
</evidence>
<dbReference type="InterPro" id="IPR051694">
    <property type="entry name" value="Immunoregulatory_rcpt-like"/>
</dbReference>
<evidence type="ECO:0000256" key="7">
    <source>
        <dbReference type="SAM" id="SignalP"/>
    </source>
</evidence>
<dbReference type="InterPro" id="IPR021109">
    <property type="entry name" value="Peptidase_aspartic_dom_sf"/>
</dbReference>
<dbReference type="PROSITE" id="PS51767">
    <property type="entry name" value="PEPTIDASE_A1"/>
    <property type="match status" value="1"/>
</dbReference>
<sequence length="687" mass="73106">MMHFAVVFWTLCCCWMLESRASGGDSHALIARSSSKDTTLEAVSIAPSEYFEGNDGPWSSFDVRVGSTEQDIRVLVSTASPETLIPLSDYGCSSAVLTPVPSDCAVSRGNLFNPNDSSTYDYIGLYGINTYSTNWQNGVGLEANLGYSQPVAFANDTLGIGLTGPKVDNQVVGGIETAKPFYMGIFGLNSQPVNFTGVGNNTSSSFISTLKDQSLIPSLSWSYTAGAKYRLKQVYGQLIFSGYDTSRFTENSVTFTMADDQTRDLVVVLQSISYSGSATSNLLTDPISIFIDSTDPNLWLPEDVCTAFEEAFGLTLDTTSGLYLVNDTHHTDLLNSDAQVTFRLSDVTSGGDAVRITLPYDAFDLQAEAPLVANTSYYFPLKKAANETQYTLGRTFLQEAYLTADYERGVFNVSACTWNEGAEANIVTIRSKEDDSSSSDPGSGSGGSGGSGSSGSSSKLGGGAIAGIVIGVVALLAIIGAAIWFFIRRRRRNQFVFTGEASYPEPSDSILHGPVHNSNPRAPESTIESESTPVTLGVGIAANGEKVPSAPPGARGLELDGDETHVRPTTELHGESLPPPPVVYHELPAGSDGERTDYDDTDDRVSAVGTTPSHDEREGVEQSPPTPERATTAYRTPSNDGREAEESSPQSPFVSTLGSNGWPGDGGDTHIVSPTTPSNRGSSARPF</sequence>
<evidence type="ECO:0000256" key="2">
    <source>
        <dbReference type="ARBA" id="ARBA00022692"/>
    </source>
</evidence>
<dbReference type="GO" id="GO:0071944">
    <property type="term" value="C:cell periphery"/>
    <property type="evidence" value="ECO:0007669"/>
    <property type="project" value="UniProtKB-ARBA"/>
</dbReference>
<evidence type="ECO:0000259" key="8">
    <source>
        <dbReference type="PROSITE" id="PS51767"/>
    </source>
</evidence>
<dbReference type="PANTHER" id="PTHR15549:SF6">
    <property type="entry name" value="MID2 DOMAIN-CONTAINING PROTEIN"/>
    <property type="match status" value="1"/>
</dbReference>
<feature type="region of interest" description="Disordered" evidence="5">
    <location>
        <begin position="430"/>
        <end position="456"/>
    </location>
</feature>
<dbReference type="CDD" id="cd05471">
    <property type="entry name" value="pepsin_like"/>
    <property type="match status" value="1"/>
</dbReference>
<proteinExistence type="predicted"/>
<dbReference type="EMBL" id="CAUWAG010000013">
    <property type="protein sequence ID" value="CAJ2510169.1"/>
    <property type="molecule type" value="Genomic_DNA"/>
</dbReference>
<feature type="compositionally biased region" description="Polar residues" evidence="5">
    <location>
        <begin position="647"/>
        <end position="659"/>
    </location>
</feature>
<evidence type="ECO:0000256" key="3">
    <source>
        <dbReference type="ARBA" id="ARBA00022989"/>
    </source>
</evidence>
<comment type="subcellular location">
    <subcellularLocation>
        <location evidence="1">Membrane</location>
        <topology evidence="1">Single-pass membrane protein</topology>
    </subcellularLocation>
</comment>
<dbReference type="SUPFAM" id="SSF50630">
    <property type="entry name" value="Acid proteases"/>
    <property type="match status" value="1"/>
</dbReference>
<keyword evidence="3 6" id="KW-1133">Transmembrane helix</keyword>
<evidence type="ECO:0000256" key="6">
    <source>
        <dbReference type="SAM" id="Phobius"/>
    </source>
</evidence>
<feature type="signal peptide" evidence="7">
    <location>
        <begin position="1"/>
        <end position="21"/>
    </location>
</feature>
<evidence type="ECO:0000313" key="10">
    <source>
        <dbReference type="Proteomes" id="UP001295740"/>
    </source>
</evidence>
<feature type="domain" description="Peptidase A1" evidence="8">
    <location>
        <begin position="59"/>
        <end position="414"/>
    </location>
</feature>
<feature type="region of interest" description="Disordered" evidence="5">
    <location>
        <begin position="508"/>
        <end position="531"/>
    </location>
</feature>
<dbReference type="InterPro" id="IPR033121">
    <property type="entry name" value="PEPTIDASE_A1"/>
</dbReference>
<keyword evidence="2 6" id="KW-0812">Transmembrane</keyword>
<feature type="compositionally biased region" description="Gly residues" evidence="5">
    <location>
        <begin position="443"/>
        <end position="453"/>
    </location>
</feature>
<protein>
    <submittedName>
        <fullName evidence="9">Uu.00g060690.m01.CDS01</fullName>
    </submittedName>
</protein>
<feature type="region of interest" description="Disordered" evidence="5">
    <location>
        <begin position="567"/>
        <end position="687"/>
    </location>
</feature>
<accession>A0AAI8VT49</accession>
<dbReference type="Gene3D" id="2.40.70.10">
    <property type="entry name" value="Acid Proteases"/>
    <property type="match status" value="2"/>
</dbReference>
<evidence type="ECO:0000256" key="4">
    <source>
        <dbReference type="ARBA" id="ARBA00023136"/>
    </source>
</evidence>
<organism evidence="9 10">
    <name type="scientific">Anthostomella pinea</name>
    <dbReference type="NCBI Taxonomy" id="933095"/>
    <lineage>
        <taxon>Eukaryota</taxon>
        <taxon>Fungi</taxon>
        <taxon>Dikarya</taxon>
        <taxon>Ascomycota</taxon>
        <taxon>Pezizomycotina</taxon>
        <taxon>Sordariomycetes</taxon>
        <taxon>Xylariomycetidae</taxon>
        <taxon>Xylariales</taxon>
        <taxon>Xylariaceae</taxon>
        <taxon>Anthostomella</taxon>
    </lineage>
</organism>
<evidence type="ECO:0000256" key="5">
    <source>
        <dbReference type="SAM" id="MobiDB-lite"/>
    </source>
</evidence>
<evidence type="ECO:0000313" key="9">
    <source>
        <dbReference type="EMBL" id="CAJ2510169.1"/>
    </source>
</evidence>
<feature type="compositionally biased region" description="Polar residues" evidence="5">
    <location>
        <begin position="672"/>
        <end position="687"/>
    </location>
</feature>
<dbReference type="GO" id="GO:0016020">
    <property type="term" value="C:membrane"/>
    <property type="evidence" value="ECO:0007669"/>
    <property type="project" value="UniProtKB-SubCell"/>
</dbReference>
<dbReference type="PANTHER" id="PTHR15549">
    <property type="entry name" value="PAIRED IMMUNOGLOBULIN-LIKE TYPE 2 RECEPTOR"/>
    <property type="match status" value="1"/>
</dbReference>
<feature type="transmembrane region" description="Helical" evidence="6">
    <location>
        <begin position="464"/>
        <end position="487"/>
    </location>
</feature>
<name>A0AAI8VT49_9PEZI</name>
<keyword evidence="10" id="KW-1185">Reference proteome</keyword>
<comment type="caution">
    <text evidence="9">The sequence shown here is derived from an EMBL/GenBank/DDBJ whole genome shotgun (WGS) entry which is preliminary data.</text>
</comment>
<keyword evidence="7" id="KW-0732">Signal</keyword>
<gene>
    <name evidence="9" type="ORF">KHLLAP_LOCUS10637</name>
</gene>
<reference evidence="9" key="1">
    <citation type="submission" date="2023-10" db="EMBL/GenBank/DDBJ databases">
        <authorList>
            <person name="Hackl T."/>
        </authorList>
    </citation>
    <scope>NUCLEOTIDE SEQUENCE</scope>
</reference>
<dbReference type="Pfam" id="PF00026">
    <property type="entry name" value="Asp"/>
    <property type="match status" value="1"/>
</dbReference>
<keyword evidence="4 6" id="KW-0472">Membrane</keyword>